<dbReference type="PROSITE" id="PS01047">
    <property type="entry name" value="HMA_1"/>
    <property type="match status" value="1"/>
</dbReference>
<dbReference type="CDD" id="cd00371">
    <property type="entry name" value="HMA"/>
    <property type="match status" value="1"/>
</dbReference>
<evidence type="ECO:0000313" key="3">
    <source>
        <dbReference type="EMBL" id="BCJ98451.1"/>
    </source>
</evidence>
<dbReference type="InterPro" id="IPR017969">
    <property type="entry name" value="Heavy-metal-associated_CS"/>
</dbReference>
<keyword evidence="4" id="KW-1185">Reference proteome</keyword>
<dbReference type="Proteomes" id="UP000515703">
    <property type="component" value="Chromosome"/>
</dbReference>
<feature type="domain" description="HMA" evidence="2">
    <location>
        <begin position="1"/>
        <end position="66"/>
    </location>
</feature>
<dbReference type="KEGG" id="acht:bsdcttw_14920"/>
<keyword evidence="1" id="KW-0479">Metal-binding</keyword>
<accession>A0A7I8DMD9</accession>
<organism evidence="3 4">
    <name type="scientific">Anaerocolumna chitinilytica</name>
    <dbReference type="NCBI Taxonomy" id="1727145"/>
    <lineage>
        <taxon>Bacteria</taxon>
        <taxon>Bacillati</taxon>
        <taxon>Bacillota</taxon>
        <taxon>Clostridia</taxon>
        <taxon>Lachnospirales</taxon>
        <taxon>Lachnospiraceae</taxon>
        <taxon>Anaerocolumna</taxon>
    </lineage>
</organism>
<dbReference type="EMBL" id="AP023368">
    <property type="protein sequence ID" value="BCJ98451.1"/>
    <property type="molecule type" value="Genomic_DNA"/>
</dbReference>
<gene>
    <name evidence="3" type="ORF">bsdcttw_14920</name>
</gene>
<reference evidence="3 4" key="1">
    <citation type="submission" date="2020-08" db="EMBL/GenBank/DDBJ databases">
        <title>Draft genome sequencing of an Anaerocolumna strain isolated from anoxic soil subjected to BSD treatment.</title>
        <authorList>
            <person name="Uek A."/>
            <person name="Tonouchi A."/>
        </authorList>
    </citation>
    <scope>NUCLEOTIDE SEQUENCE [LARGE SCALE GENOMIC DNA]</scope>
    <source>
        <strain evidence="3 4">CTTW</strain>
    </source>
</reference>
<dbReference type="GO" id="GO:0046872">
    <property type="term" value="F:metal ion binding"/>
    <property type="evidence" value="ECO:0007669"/>
    <property type="project" value="UniProtKB-KW"/>
</dbReference>
<dbReference type="RefSeq" id="WP_185258781.1">
    <property type="nucleotide sequence ID" value="NZ_AP023368.1"/>
</dbReference>
<reference evidence="3 4" key="2">
    <citation type="submission" date="2020-08" db="EMBL/GenBank/DDBJ databases">
        <authorList>
            <person name="Ueki A."/>
            <person name="Tonouchi A."/>
        </authorList>
    </citation>
    <scope>NUCLEOTIDE SEQUENCE [LARGE SCALE GENOMIC DNA]</scope>
    <source>
        <strain evidence="3 4">CTTW</strain>
    </source>
</reference>
<evidence type="ECO:0000259" key="2">
    <source>
        <dbReference type="PROSITE" id="PS50846"/>
    </source>
</evidence>
<dbReference type="FunFam" id="3.30.70.100:FF:000001">
    <property type="entry name" value="ATPase copper transporting beta"/>
    <property type="match status" value="1"/>
</dbReference>
<proteinExistence type="predicted"/>
<dbReference type="PROSITE" id="PS50846">
    <property type="entry name" value="HMA_2"/>
    <property type="match status" value="1"/>
</dbReference>
<protein>
    <recommendedName>
        <fullName evidence="2">HMA domain-containing protein</fullName>
    </recommendedName>
</protein>
<dbReference type="SUPFAM" id="SSF55008">
    <property type="entry name" value="HMA, heavy metal-associated domain"/>
    <property type="match status" value="1"/>
</dbReference>
<dbReference type="Gene3D" id="3.30.70.100">
    <property type="match status" value="1"/>
</dbReference>
<evidence type="ECO:0000256" key="1">
    <source>
        <dbReference type="ARBA" id="ARBA00022723"/>
    </source>
</evidence>
<dbReference type="InterPro" id="IPR006121">
    <property type="entry name" value="HMA_dom"/>
</dbReference>
<evidence type="ECO:0000313" key="4">
    <source>
        <dbReference type="Proteomes" id="UP000515703"/>
    </source>
</evidence>
<name>A0A7I8DMD9_9FIRM</name>
<sequence>MIKKITIDGMSCEHCVNHVTEALKELNGVVKVEVSLASNNAIIETSQDVKDGDIKSSIDEAGYEVTGIDVL</sequence>
<dbReference type="InterPro" id="IPR036163">
    <property type="entry name" value="HMA_dom_sf"/>
</dbReference>
<dbReference type="AlphaFoldDB" id="A0A7I8DMD9"/>
<dbReference type="Pfam" id="PF00403">
    <property type="entry name" value="HMA"/>
    <property type="match status" value="1"/>
</dbReference>